<evidence type="ECO:0000256" key="4">
    <source>
        <dbReference type="ARBA" id="ARBA00022833"/>
    </source>
</evidence>
<evidence type="ECO:0000256" key="3">
    <source>
        <dbReference type="ARBA" id="ARBA00022801"/>
    </source>
</evidence>
<dbReference type="PROSITE" id="PS51747">
    <property type="entry name" value="CYT_DCMP_DEAMINASES_2"/>
    <property type="match status" value="1"/>
</dbReference>
<name>A0A2U2DVE2_9HYPH</name>
<dbReference type="OrthoDB" id="9788517at2"/>
<dbReference type="PANTHER" id="PTHR11086">
    <property type="entry name" value="DEOXYCYTIDYLATE DEAMINASE-RELATED"/>
    <property type="match status" value="1"/>
</dbReference>
<dbReference type="Gene3D" id="3.40.50.300">
    <property type="entry name" value="P-loop containing nucleotide triphosphate hydrolases"/>
    <property type="match status" value="1"/>
</dbReference>
<evidence type="ECO:0000256" key="2">
    <source>
        <dbReference type="ARBA" id="ARBA00022723"/>
    </source>
</evidence>
<dbReference type="Pfam" id="PF00383">
    <property type="entry name" value="dCMP_cyt_deam_1"/>
    <property type="match status" value="1"/>
</dbReference>
<dbReference type="GO" id="GO:0004132">
    <property type="term" value="F:dCMP deaminase activity"/>
    <property type="evidence" value="ECO:0007669"/>
    <property type="project" value="TreeGrafter"/>
</dbReference>
<dbReference type="InterPro" id="IPR015517">
    <property type="entry name" value="dCMP_deaminase-rel"/>
</dbReference>
<dbReference type="RefSeq" id="WP_109457376.1">
    <property type="nucleotide sequence ID" value="NZ_QFBC01000002.1"/>
</dbReference>
<dbReference type="GO" id="GO:0005737">
    <property type="term" value="C:cytoplasm"/>
    <property type="evidence" value="ECO:0007669"/>
    <property type="project" value="TreeGrafter"/>
</dbReference>
<dbReference type="Gene3D" id="3.40.140.10">
    <property type="entry name" value="Cytidine Deaminase, domain 2"/>
    <property type="match status" value="1"/>
</dbReference>
<comment type="caution">
    <text evidence="6">The sequence shown here is derived from an EMBL/GenBank/DDBJ whole genome shotgun (WGS) entry which is preliminary data.</text>
</comment>
<proteinExistence type="inferred from homology"/>
<protein>
    <submittedName>
        <fullName evidence="6">dCMP deaminase</fullName>
    </submittedName>
</protein>
<dbReference type="InterPro" id="IPR016192">
    <property type="entry name" value="APOBEC/CMP_deaminase_Zn-bd"/>
</dbReference>
<keyword evidence="7" id="KW-1185">Reference proteome</keyword>
<evidence type="ECO:0000313" key="6">
    <source>
        <dbReference type="EMBL" id="PWE57272.1"/>
    </source>
</evidence>
<dbReference type="InterPro" id="IPR002125">
    <property type="entry name" value="CMP_dCMP_dom"/>
</dbReference>
<dbReference type="SUPFAM" id="SSF53927">
    <property type="entry name" value="Cytidine deaminase-like"/>
    <property type="match status" value="1"/>
</dbReference>
<reference evidence="6 7" key="1">
    <citation type="submission" date="2018-05" db="EMBL/GenBank/DDBJ databases">
        <title>The draft genome of strain NS-104.</title>
        <authorList>
            <person name="Hang P."/>
            <person name="Jiang J."/>
        </authorList>
    </citation>
    <scope>NUCLEOTIDE SEQUENCE [LARGE SCALE GENOMIC DNA]</scope>
    <source>
        <strain evidence="6 7">NS-104</strain>
    </source>
</reference>
<evidence type="ECO:0000256" key="1">
    <source>
        <dbReference type="ARBA" id="ARBA00006576"/>
    </source>
</evidence>
<keyword evidence="2" id="KW-0479">Metal-binding</keyword>
<feature type="domain" description="CMP/dCMP-type deaminase" evidence="5">
    <location>
        <begin position="238"/>
        <end position="408"/>
    </location>
</feature>
<accession>A0A2U2DVE2</accession>
<dbReference type="AlphaFoldDB" id="A0A2U2DVE2"/>
<dbReference type="GO" id="GO:0008270">
    <property type="term" value="F:zinc ion binding"/>
    <property type="evidence" value="ECO:0007669"/>
    <property type="project" value="InterPro"/>
</dbReference>
<dbReference type="PROSITE" id="PS00903">
    <property type="entry name" value="CYT_DCMP_DEAMINASES_1"/>
    <property type="match status" value="1"/>
</dbReference>
<evidence type="ECO:0000313" key="7">
    <source>
        <dbReference type="Proteomes" id="UP000245252"/>
    </source>
</evidence>
<dbReference type="PANTHER" id="PTHR11086:SF18">
    <property type="entry name" value="DEOXYCYTIDYLATE DEAMINASE"/>
    <property type="match status" value="1"/>
</dbReference>
<dbReference type="Proteomes" id="UP000245252">
    <property type="component" value="Unassembled WGS sequence"/>
</dbReference>
<dbReference type="InterPro" id="IPR027417">
    <property type="entry name" value="P-loop_NTPase"/>
</dbReference>
<gene>
    <name evidence="6" type="ORF">DEM27_06445</name>
</gene>
<dbReference type="NCBIfam" id="NF041025">
    <property type="entry name" value="antiphage_deaminase"/>
    <property type="match status" value="1"/>
</dbReference>
<keyword evidence="3" id="KW-0378">Hydrolase</keyword>
<sequence>MATETFHISEKSFPEVVIGIVSPVGTSLEKTINELKSCFEQYKYQFYHVKLTDLFPGIAKVLRYDGLNNETRDQRIDTYIKFGNHLRHHVGLKVLGAFAISEIALRRPEEITNCEGIVYVVDQLKTEEEIELLKEVYGTRFLQISVYSARNIRVDNLAKSIAHDHNKRDGNHFRAKAEELVVRDEDELGVPYGQKVGKIFQLADVVINDDRTDDRNRVEDQIKRFVELLFGHNGHSPNHLEYGMYLAHSAALRSLDLSRQVGAAIFRSTGEIASLGANEVPKAGGGTYWCDDPYDAREYVLGDDSNDIRKKELLDEVVRILQPDQTEITPEQREKLKKSQFMDALEYGRIIHAEMSAISDASRLGINIKDGTLYCTTFPCHMCSKHIVASGIMKVVFLEPYPKSLTSDLHSDSVNIEGTSRGKYQHFPGVDFVPFFGITPRKYREFFYRGKRKEEGKYEPYRQNQPKLVIASSGPFYARREGAIAEALTEALKQLAQQGPPSSPQ</sequence>
<comment type="similarity">
    <text evidence="1">Belongs to the cytidine and deoxycytidylate deaminase family.</text>
</comment>
<keyword evidence="4" id="KW-0862">Zinc</keyword>
<dbReference type="EMBL" id="QFBC01000002">
    <property type="protein sequence ID" value="PWE57272.1"/>
    <property type="molecule type" value="Genomic_DNA"/>
</dbReference>
<organism evidence="6 7">
    <name type="scientific">Metarhizobium album</name>
    <dbReference type="NCBI Taxonomy" id="2182425"/>
    <lineage>
        <taxon>Bacteria</taxon>
        <taxon>Pseudomonadati</taxon>
        <taxon>Pseudomonadota</taxon>
        <taxon>Alphaproteobacteria</taxon>
        <taxon>Hyphomicrobiales</taxon>
        <taxon>Rhizobiaceae</taxon>
        <taxon>Metarhizobium</taxon>
    </lineage>
</organism>
<dbReference type="InterPro" id="IPR016193">
    <property type="entry name" value="Cytidine_deaminase-like"/>
</dbReference>
<evidence type="ECO:0000259" key="5">
    <source>
        <dbReference type="PROSITE" id="PS51747"/>
    </source>
</evidence>